<dbReference type="Pfam" id="PF12770">
    <property type="entry name" value="CHAT"/>
    <property type="match status" value="1"/>
</dbReference>
<feature type="repeat" description="TPR" evidence="1">
    <location>
        <begin position="247"/>
        <end position="280"/>
    </location>
</feature>
<dbReference type="Gene3D" id="1.25.40.10">
    <property type="entry name" value="Tetratricopeptide repeat domain"/>
    <property type="match status" value="2"/>
</dbReference>
<evidence type="ECO:0000313" key="4">
    <source>
        <dbReference type="Proteomes" id="UP001159427"/>
    </source>
</evidence>
<dbReference type="PANTHER" id="PTHR10098">
    <property type="entry name" value="RAPSYN-RELATED"/>
    <property type="match status" value="1"/>
</dbReference>
<feature type="non-terminal residue" evidence="3">
    <location>
        <position position="1"/>
    </location>
</feature>
<feature type="repeat" description="TPR" evidence="1">
    <location>
        <begin position="167"/>
        <end position="200"/>
    </location>
</feature>
<dbReference type="SUPFAM" id="SSF48452">
    <property type="entry name" value="TPR-like"/>
    <property type="match status" value="2"/>
</dbReference>
<dbReference type="PROSITE" id="PS50005">
    <property type="entry name" value="TPR"/>
    <property type="match status" value="6"/>
</dbReference>
<gene>
    <name evidence="3" type="ORF">PEVE_00000742</name>
</gene>
<dbReference type="EMBL" id="CALNXI010001034">
    <property type="protein sequence ID" value="CAH3152377.1"/>
    <property type="molecule type" value="Genomic_DNA"/>
</dbReference>
<dbReference type="InterPro" id="IPR019734">
    <property type="entry name" value="TPR_rpt"/>
</dbReference>
<sequence>HIGAVVATFLFNNERIIQAVDIFNECLVLLNGKALETSKEHTTTLVIYVYYKLFHGYTLIYDHTRAVECGKKLHVILHNSGRKEEEGVILLRIANINHQISKYKDAKQFYEKALGIMIQAGNNRGVGICYGNLGTVFKSVGQYTKAEEYLQKALVIRKEIGDKGGEAADYGNLGTVFKSVGQYTKAEEYLQKALVISKEIGDKEGEALAYGNLGTVFKSVDQYTKAEEYLQKALVIRKEIGDKEGEASAYGNLGTVFLSVGQYTKAEEYLQKALVIRKEISDKEGEAADYGNLGTVFRSVGQYTKAEEYLQKALVIRTEIGDQNGLASAYGNLGTVYKSVGQYTKAEEYLQKALVICKEIGDKVGVGALYLELGKLCREFQLNAKSQEFANNALEISYEIGDIEMHGRRNQLSEKYSVDKGVSVNPQSWIGIENIMNKNALSSCLFVSCFDDNMSFWILKPNKIIHFRQKTLQESADIVFGNQTFGDSLDLRQDQCEDRSLLSCVSSPPPCKPFQSDNFESLRLIEEEEDKNHDSQPLTLADGYNMIVAPVADLLQESEIIIVPDNLLYPIPFAALMDDNGKYLSDSFRIRIVPSLTTLKLIQLSPVEYHSKTGALIVGEPEVCDVYYQGKLLQLNSLPWARKEAEMIGQLLGVQPLLGRDATKQAVLKSMHSVSLIHFAAHGYAERGEIALSPISSCGTPNEEDYLLRMAEISQVRLTAKLVVLSCCHSASGQIRAEGVVGIARAFLASGARAVLAALWAVEDEATMWFMNRFYEHLVHGESASESLHQAMKSMRENHFSDVMQWAPFMLIGDDV</sequence>
<dbReference type="PROSITE" id="PS50293">
    <property type="entry name" value="TPR_REGION"/>
    <property type="match status" value="2"/>
</dbReference>
<dbReference type="InterPro" id="IPR024983">
    <property type="entry name" value="CHAT_dom"/>
</dbReference>
<feature type="repeat" description="TPR" evidence="1">
    <location>
        <begin position="287"/>
        <end position="320"/>
    </location>
</feature>
<reference evidence="3 4" key="1">
    <citation type="submission" date="2022-05" db="EMBL/GenBank/DDBJ databases">
        <authorList>
            <consortium name="Genoscope - CEA"/>
            <person name="William W."/>
        </authorList>
    </citation>
    <scope>NUCLEOTIDE SEQUENCE [LARGE SCALE GENOMIC DNA]</scope>
</reference>
<dbReference type="InterPro" id="IPR011990">
    <property type="entry name" value="TPR-like_helical_dom_sf"/>
</dbReference>
<name>A0ABN8Q0C2_9CNID</name>
<dbReference type="Pfam" id="PF13424">
    <property type="entry name" value="TPR_12"/>
    <property type="match status" value="4"/>
</dbReference>
<dbReference type="SMART" id="SM00028">
    <property type="entry name" value="TPR"/>
    <property type="match status" value="7"/>
</dbReference>
<feature type="repeat" description="TPR" evidence="1">
    <location>
        <begin position="207"/>
        <end position="240"/>
    </location>
</feature>
<feature type="non-terminal residue" evidence="3">
    <location>
        <position position="816"/>
    </location>
</feature>
<evidence type="ECO:0000256" key="1">
    <source>
        <dbReference type="PROSITE-ProRule" id="PRU00339"/>
    </source>
</evidence>
<keyword evidence="4" id="KW-1185">Reference proteome</keyword>
<feature type="repeat" description="TPR" evidence="1">
    <location>
        <begin position="127"/>
        <end position="160"/>
    </location>
</feature>
<feature type="domain" description="CHAT" evidence="2">
    <location>
        <begin position="544"/>
        <end position="814"/>
    </location>
</feature>
<dbReference type="PANTHER" id="PTHR10098:SF108">
    <property type="entry name" value="TETRATRICOPEPTIDE REPEAT PROTEIN 28"/>
    <property type="match status" value="1"/>
</dbReference>
<evidence type="ECO:0000259" key="2">
    <source>
        <dbReference type="Pfam" id="PF12770"/>
    </source>
</evidence>
<dbReference type="Proteomes" id="UP001159427">
    <property type="component" value="Unassembled WGS sequence"/>
</dbReference>
<evidence type="ECO:0000313" key="3">
    <source>
        <dbReference type="EMBL" id="CAH3152377.1"/>
    </source>
</evidence>
<organism evidence="3 4">
    <name type="scientific">Porites evermanni</name>
    <dbReference type="NCBI Taxonomy" id="104178"/>
    <lineage>
        <taxon>Eukaryota</taxon>
        <taxon>Metazoa</taxon>
        <taxon>Cnidaria</taxon>
        <taxon>Anthozoa</taxon>
        <taxon>Hexacorallia</taxon>
        <taxon>Scleractinia</taxon>
        <taxon>Fungiina</taxon>
        <taxon>Poritidae</taxon>
        <taxon>Porites</taxon>
    </lineage>
</organism>
<feature type="repeat" description="TPR" evidence="1">
    <location>
        <begin position="327"/>
        <end position="360"/>
    </location>
</feature>
<proteinExistence type="predicted"/>
<comment type="caution">
    <text evidence="3">The sequence shown here is derived from an EMBL/GenBank/DDBJ whole genome shotgun (WGS) entry which is preliminary data.</text>
</comment>
<keyword evidence="1" id="KW-0802">TPR repeat</keyword>
<accession>A0ABN8Q0C2</accession>
<protein>
    <recommendedName>
        <fullName evidence="2">CHAT domain-containing protein</fullName>
    </recommendedName>
</protein>